<name>A0A343C4V6_9COLE</name>
<evidence type="ECO:0000256" key="1">
    <source>
        <dbReference type="ARBA" id="ARBA00004225"/>
    </source>
</evidence>
<evidence type="ECO:0000256" key="4">
    <source>
        <dbReference type="ARBA" id="ARBA00021095"/>
    </source>
</evidence>
<protein>
    <recommendedName>
        <fullName evidence="4">NADH-ubiquinone oxidoreductase chain 6</fullName>
        <ecNumber evidence="3">7.1.1.2</ecNumber>
    </recommendedName>
    <alternativeName>
        <fullName evidence="14">NADH dehydrogenase subunit 6</fullName>
    </alternativeName>
</protein>
<geneLocation type="mitochondrion" evidence="17"/>
<keyword evidence="7 16" id="KW-0812">Transmembrane</keyword>
<keyword evidence="6" id="KW-0679">Respiratory chain</keyword>
<evidence type="ECO:0000256" key="5">
    <source>
        <dbReference type="ARBA" id="ARBA00022448"/>
    </source>
</evidence>
<keyword evidence="10 16" id="KW-1133">Transmembrane helix</keyword>
<dbReference type="EMBL" id="KX087308">
    <property type="protein sequence ID" value="ARH55062.1"/>
    <property type="molecule type" value="Genomic_DNA"/>
</dbReference>
<comment type="subcellular location">
    <subcellularLocation>
        <location evidence="1">Mitochondrion membrane</location>
        <topology evidence="1">Multi-pass membrane protein</topology>
    </subcellularLocation>
</comment>
<evidence type="ECO:0000313" key="17">
    <source>
        <dbReference type="EMBL" id="ARH55062.1"/>
    </source>
</evidence>
<evidence type="ECO:0000256" key="8">
    <source>
        <dbReference type="ARBA" id="ARBA00022967"/>
    </source>
</evidence>
<keyword evidence="11" id="KW-0520">NAD</keyword>
<keyword evidence="8" id="KW-1278">Translocase</keyword>
<evidence type="ECO:0000256" key="11">
    <source>
        <dbReference type="ARBA" id="ARBA00023027"/>
    </source>
</evidence>
<evidence type="ECO:0000256" key="3">
    <source>
        <dbReference type="ARBA" id="ARBA00012944"/>
    </source>
</evidence>
<keyword evidence="9" id="KW-0249">Electron transport</keyword>
<comment type="catalytic activity">
    <reaction evidence="15">
        <text>a ubiquinone + NADH + 5 H(+)(in) = a ubiquinol + NAD(+) + 4 H(+)(out)</text>
        <dbReference type="Rhea" id="RHEA:29091"/>
        <dbReference type="Rhea" id="RHEA-COMP:9565"/>
        <dbReference type="Rhea" id="RHEA-COMP:9566"/>
        <dbReference type="ChEBI" id="CHEBI:15378"/>
        <dbReference type="ChEBI" id="CHEBI:16389"/>
        <dbReference type="ChEBI" id="CHEBI:17976"/>
        <dbReference type="ChEBI" id="CHEBI:57540"/>
        <dbReference type="ChEBI" id="CHEBI:57945"/>
        <dbReference type="EC" id="7.1.1.2"/>
    </reaction>
</comment>
<dbReference type="PANTHER" id="PTHR11435:SF1">
    <property type="entry name" value="NADH-UBIQUINONE OXIDOREDUCTASE CHAIN 6"/>
    <property type="match status" value="1"/>
</dbReference>
<comment type="similarity">
    <text evidence="2">Belongs to the complex I subunit 6 family.</text>
</comment>
<evidence type="ECO:0000256" key="9">
    <source>
        <dbReference type="ARBA" id="ARBA00022982"/>
    </source>
</evidence>
<reference evidence="17" key="1">
    <citation type="submission" date="2016-04" db="EMBL/GenBank/DDBJ databases">
        <title>Mitochondria of beetle species.</title>
        <authorList>
            <person name="Hunter A."/>
            <person name="Moriniere J."/>
            <person name="Tang P."/>
            <person name="Linard B."/>
            <person name="Crampton-Platt A."/>
            <person name="Vogler A.P."/>
        </authorList>
    </citation>
    <scope>NUCLEOTIDE SEQUENCE</scope>
</reference>
<proteinExistence type="inferred from homology"/>
<accession>A0A343C4V6</accession>
<evidence type="ECO:0000256" key="6">
    <source>
        <dbReference type="ARBA" id="ARBA00022660"/>
    </source>
</evidence>
<organism evidence="17">
    <name type="scientific">Lopheros rubens</name>
    <dbReference type="NCBI Taxonomy" id="1588210"/>
    <lineage>
        <taxon>Eukaryota</taxon>
        <taxon>Metazoa</taxon>
        <taxon>Ecdysozoa</taxon>
        <taxon>Arthropoda</taxon>
        <taxon>Hexapoda</taxon>
        <taxon>Insecta</taxon>
        <taxon>Pterygota</taxon>
        <taxon>Neoptera</taxon>
        <taxon>Endopterygota</taxon>
        <taxon>Coleoptera</taxon>
        <taxon>Polyphaga</taxon>
        <taxon>Elateriformia</taxon>
        <taxon>Elateroidea</taxon>
        <taxon>Lycidae</taxon>
        <taxon>Erotinae</taxon>
        <taxon>Lopheros</taxon>
    </lineage>
</organism>
<dbReference type="GO" id="GO:0008137">
    <property type="term" value="F:NADH dehydrogenase (ubiquinone) activity"/>
    <property type="evidence" value="ECO:0007669"/>
    <property type="project" value="UniProtKB-EC"/>
</dbReference>
<feature type="transmembrane region" description="Helical" evidence="16">
    <location>
        <begin position="46"/>
        <end position="66"/>
    </location>
</feature>
<dbReference type="PANTHER" id="PTHR11435">
    <property type="entry name" value="NADH UBIQUINONE OXIDOREDUCTASE SUBUNIT ND6"/>
    <property type="match status" value="1"/>
</dbReference>
<feature type="transmembrane region" description="Helical" evidence="16">
    <location>
        <begin position="87"/>
        <end position="107"/>
    </location>
</feature>
<keyword evidence="12 17" id="KW-0496">Mitochondrion</keyword>
<evidence type="ECO:0000256" key="13">
    <source>
        <dbReference type="ARBA" id="ARBA00023136"/>
    </source>
</evidence>
<sequence length="157" mass="18306">MSILMLMSMMTSMFLFTKHPLSMGLILMLQTILISASTGLMTNKFWYSYILFMIMIGGMLVLFMYMTSIASNKKFKFSWKMMMLSNIMMMISMMIMTTNDYLMNLSLNKEPNLELTISKYFNFPMSTITYLLIIYLLITLIAVVKITKTNFGPLRQM</sequence>
<evidence type="ECO:0000256" key="10">
    <source>
        <dbReference type="ARBA" id="ARBA00022989"/>
    </source>
</evidence>
<feature type="transmembrane region" description="Helical" evidence="16">
    <location>
        <begin position="127"/>
        <end position="147"/>
    </location>
</feature>
<dbReference type="AlphaFoldDB" id="A0A343C4V6"/>
<evidence type="ECO:0000256" key="2">
    <source>
        <dbReference type="ARBA" id="ARBA00005698"/>
    </source>
</evidence>
<evidence type="ECO:0000256" key="15">
    <source>
        <dbReference type="ARBA" id="ARBA00049551"/>
    </source>
</evidence>
<dbReference type="EC" id="7.1.1.2" evidence="3"/>
<evidence type="ECO:0000256" key="7">
    <source>
        <dbReference type="ARBA" id="ARBA00022692"/>
    </source>
</evidence>
<dbReference type="InterPro" id="IPR050269">
    <property type="entry name" value="ComplexI_Subunit6"/>
</dbReference>
<evidence type="ECO:0000256" key="14">
    <source>
        <dbReference type="ARBA" id="ARBA00031019"/>
    </source>
</evidence>
<evidence type="ECO:0000256" key="16">
    <source>
        <dbReference type="SAM" id="Phobius"/>
    </source>
</evidence>
<dbReference type="GO" id="GO:0031966">
    <property type="term" value="C:mitochondrial membrane"/>
    <property type="evidence" value="ECO:0007669"/>
    <property type="project" value="UniProtKB-SubCell"/>
</dbReference>
<keyword evidence="5" id="KW-0813">Transport</keyword>
<evidence type="ECO:0000256" key="12">
    <source>
        <dbReference type="ARBA" id="ARBA00023128"/>
    </source>
</evidence>
<keyword evidence="13 16" id="KW-0472">Membrane</keyword>
<gene>
    <name evidence="17" type="primary">nad6</name>
</gene>